<dbReference type="InterPro" id="IPR050083">
    <property type="entry name" value="HtpX_protease"/>
</dbReference>
<feature type="transmembrane region" description="Helical" evidence="11">
    <location>
        <begin position="483"/>
        <end position="505"/>
    </location>
</feature>
<dbReference type="GO" id="GO:0046872">
    <property type="term" value="F:metal ion binding"/>
    <property type="evidence" value="ECO:0007669"/>
    <property type="project" value="UniProtKB-KW"/>
</dbReference>
<dbReference type="RefSeq" id="WP_170305165.1">
    <property type="nucleotide sequence ID" value="NZ_BAAAMZ010000001.1"/>
</dbReference>
<dbReference type="Proteomes" id="UP000317940">
    <property type="component" value="Unassembled WGS sequence"/>
</dbReference>
<gene>
    <name evidence="13" type="ORF">FHX73_13165</name>
</gene>
<reference evidence="13 14" key="1">
    <citation type="submission" date="2019-06" db="EMBL/GenBank/DDBJ databases">
        <title>Sequencing the genomes of 1000 actinobacteria strains.</title>
        <authorList>
            <person name="Klenk H.-P."/>
        </authorList>
    </citation>
    <scope>NUCLEOTIDE SEQUENCE [LARGE SCALE GENOMIC DNA]</scope>
    <source>
        <strain evidence="13 14">DSM 44826</strain>
    </source>
</reference>
<evidence type="ECO:0000313" key="13">
    <source>
        <dbReference type="EMBL" id="TWF90121.1"/>
    </source>
</evidence>
<keyword evidence="9" id="KW-0482">Metalloprotease</keyword>
<comment type="cofactor">
    <cofactor evidence="1">
        <name>Zn(2+)</name>
        <dbReference type="ChEBI" id="CHEBI:29105"/>
    </cofactor>
</comment>
<evidence type="ECO:0000256" key="10">
    <source>
        <dbReference type="ARBA" id="ARBA00023136"/>
    </source>
</evidence>
<accession>A0A561TSP1</accession>
<evidence type="ECO:0000256" key="2">
    <source>
        <dbReference type="ARBA" id="ARBA00022475"/>
    </source>
</evidence>
<keyword evidence="14" id="KW-1185">Reference proteome</keyword>
<feature type="transmembrane region" description="Helical" evidence="11">
    <location>
        <begin position="440"/>
        <end position="462"/>
    </location>
</feature>
<feature type="transmembrane region" description="Helical" evidence="11">
    <location>
        <begin position="517"/>
        <end position="540"/>
    </location>
</feature>
<feature type="transmembrane region" description="Helical" evidence="11">
    <location>
        <begin position="341"/>
        <end position="363"/>
    </location>
</feature>
<keyword evidence="10 11" id="KW-0472">Membrane</keyword>
<feature type="transmembrane region" description="Helical" evidence="11">
    <location>
        <begin position="271"/>
        <end position="296"/>
    </location>
</feature>
<feature type="transmembrane region" description="Helical" evidence="11">
    <location>
        <begin position="6"/>
        <end position="25"/>
    </location>
</feature>
<dbReference type="GO" id="GO:0004222">
    <property type="term" value="F:metalloendopeptidase activity"/>
    <property type="evidence" value="ECO:0007669"/>
    <property type="project" value="InterPro"/>
</dbReference>
<organism evidence="13 14">
    <name type="scientific">Kitasatospora viridis</name>
    <dbReference type="NCBI Taxonomy" id="281105"/>
    <lineage>
        <taxon>Bacteria</taxon>
        <taxon>Bacillati</taxon>
        <taxon>Actinomycetota</taxon>
        <taxon>Actinomycetes</taxon>
        <taxon>Kitasatosporales</taxon>
        <taxon>Streptomycetaceae</taxon>
        <taxon>Kitasatospora</taxon>
    </lineage>
</organism>
<evidence type="ECO:0000256" key="5">
    <source>
        <dbReference type="ARBA" id="ARBA00022723"/>
    </source>
</evidence>
<keyword evidence="4 11" id="KW-0812">Transmembrane</keyword>
<proteinExistence type="predicted"/>
<keyword evidence="2" id="KW-1003">Cell membrane</keyword>
<evidence type="ECO:0000256" key="9">
    <source>
        <dbReference type="ARBA" id="ARBA00023049"/>
    </source>
</evidence>
<evidence type="ECO:0000256" key="3">
    <source>
        <dbReference type="ARBA" id="ARBA00022670"/>
    </source>
</evidence>
<feature type="transmembrane region" description="Helical" evidence="11">
    <location>
        <begin position="125"/>
        <end position="151"/>
    </location>
</feature>
<dbReference type="EMBL" id="VIWT01000003">
    <property type="protein sequence ID" value="TWF90121.1"/>
    <property type="molecule type" value="Genomic_DNA"/>
</dbReference>
<keyword evidence="7" id="KW-0862">Zinc</keyword>
<evidence type="ECO:0000259" key="12">
    <source>
        <dbReference type="Pfam" id="PF01435"/>
    </source>
</evidence>
<keyword evidence="6" id="KW-0378">Hydrolase</keyword>
<dbReference type="InterPro" id="IPR001915">
    <property type="entry name" value="Peptidase_M48"/>
</dbReference>
<feature type="transmembrane region" description="Helical" evidence="11">
    <location>
        <begin position="547"/>
        <end position="568"/>
    </location>
</feature>
<dbReference type="GO" id="GO:0006508">
    <property type="term" value="P:proteolysis"/>
    <property type="evidence" value="ECO:0007669"/>
    <property type="project" value="UniProtKB-KW"/>
</dbReference>
<feature type="transmembrane region" description="Helical" evidence="11">
    <location>
        <begin position="237"/>
        <end position="259"/>
    </location>
</feature>
<feature type="domain" description="Peptidase M48" evidence="12">
    <location>
        <begin position="45"/>
        <end position="233"/>
    </location>
</feature>
<dbReference type="PANTHER" id="PTHR43221">
    <property type="entry name" value="PROTEASE HTPX"/>
    <property type="match status" value="1"/>
</dbReference>
<feature type="transmembrane region" description="Helical" evidence="11">
    <location>
        <begin position="308"/>
        <end position="329"/>
    </location>
</feature>
<evidence type="ECO:0000256" key="8">
    <source>
        <dbReference type="ARBA" id="ARBA00022989"/>
    </source>
</evidence>
<dbReference type="AlphaFoldDB" id="A0A561TSP1"/>
<keyword evidence="3" id="KW-0645">Protease</keyword>
<comment type="caution">
    <text evidence="13">The sequence shown here is derived from an EMBL/GenBank/DDBJ whole genome shotgun (WGS) entry which is preliminary data.</text>
</comment>
<keyword evidence="8 11" id="KW-1133">Transmembrane helix</keyword>
<sequence length="825" mass="86643">MRQQFQGMLLGATVVLLLAFALYLLHPVLIARRRRLRVPDPEDAAALVAELERLRRLAGVSRPVAFRLEPFAWKPSAFVFGLPGRRRLVVSGGLAARLATDPAAFRAVVLHELAHLRNRDVDLTYGALAFTGAFALLDGAMALAGCVYSVLGPSSYLPFFFELALKTVGLLVVVLALTAAIVRSRELNADARVGDWGAEGAALDRVLAALPTPDRRRIRLHPTPATRLAALRTGVPAFGTGLGSGMAIAVACGIGGYGLDQMTAYGSLLALVPWWGGAVTGALLAVSIVTSWWRTAGGTGRAASDPSLWRFGTGMATGLALGMVLLPAFPDTPTIRPGALALWVVVWVPLVTLVAGPLTFWLVRATRAMSAAVERAGWRGWRESAVLAAVLLPAGAAFAEVAAVQHSTALTTFPFPAASAMGLPKITDPAVFSDALVHSWVVQVLFSCTAFTICLAVTAYALHRSRHGRSPGAAWKADLWKGLRAGIIGAEAVVVLAVVASLVAHRAPVSDRWDAAAYHHFLHLLVACSDALVALTALLAAGQARGALVRGGTAALTAAAGATLALALQPSAGGCVPALGVAAVSPGCLSIPWRTVTFMSDYVGAGSLLLCAVLLPHSITFWRWLARTDPAERPTATTAQPRRGSYPWRMAAVGLAALGAAGFVRLGQPNLRLINDDARVEALAEFTFVMPPGWFVADTGEGPSDPELWDLPQGSVAALELQALPAPAYAPEIAEIEVSNSFESVTVDVAAPVEGNRPVSIQRLVVGGHRAVLVDYGARTDTAKVYIDADPGTVVFLLQAEPGSPGWAGDEADLQRLLATVEFRL</sequence>
<dbReference type="PANTHER" id="PTHR43221:SF2">
    <property type="entry name" value="PROTEASE HTPX HOMOLOG"/>
    <property type="match status" value="1"/>
</dbReference>
<evidence type="ECO:0000256" key="1">
    <source>
        <dbReference type="ARBA" id="ARBA00001947"/>
    </source>
</evidence>
<evidence type="ECO:0000256" key="7">
    <source>
        <dbReference type="ARBA" id="ARBA00022833"/>
    </source>
</evidence>
<feature type="transmembrane region" description="Helical" evidence="11">
    <location>
        <begin position="602"/>
        <end position="625"/>
    </location>
</feature>
<feature type="transmembrane region" description="Helical" evidence="11">
    <location>
        <begin position="646"/>
        <end position="666"/>
    </location>
</feature>
<feature type="transmembrane region" description="Helical" evidence="11">
    <location>
        <begin position="163"/>
        <end position="182"/>
    </location>
</feature>
<dbReference type="Pfam" id="PF01435">
    <property type="entry name" value="Peptidase_M48"/>
    <property type="match status" value="1"/>
</dbReference>
<dbReference type="Gene3D" id="3.30.2010.10">
    <property type="entry name" value="Metalloproteases ('zincins'), catalytic domain"/>
    <property type="match status" value="1"/>
</dbReference>
<evidence type="ECO:0000256" key="6">
    <source>
        <dbReference type="ARBA" id="ARBA00022801"/>
    </source>
</evidence>
<name>A0A561TSP1_9ACTN</name>
<evidence type="ECO:0000256" key="4">
    <source>
        <dbReference type="ARBA" id="ARBA00022692"/>
    </source>
</evidence>
<protein>
    <submittedName>
        <fullName evidence="13">Peptidase M48-like protein</fullName>
    </submittedName>
</protein>
<keyword evidence="5" id="KW-0479">Metal-binding</keyword>
<evidence type="ECO:0000256" key="11">
    <source>
        <dbReference type="SAM" id="Phobius"/>
    </source>
</evidence>
<feature type="transmembrane region" description="Helical" evidence="11">
    <location>
        <begin position="384"/>
        <end position="404"/>
    </location>
</feature>
<evidence type="ECO:0000313" key="14">
    <source>
        <dbReference type="Proteomes" id="UP000317940"/>
    </source>
</evidence>